<dbReference type="Proteomes" id="UP000532010">
    <property type="component" value="Unassembled WGS sequence"/>
</dbReference>
<dbReference type="EMBL" id="JACHWB010000004">
    <property type="protein sequence ID" value="MBB3020443.1"/>
    <property type="molecule type" value="Genomic_DNA"/>
</dbReference>
<gene>
    <name evidence="1" type="ORF">FHR70_003524</name>
</gene>
<keyword evidence="2" id="KW-1185">Reference proteome</keyword>
<name>A0A7W4VNL2_9HYPH</name>
<accession>A0A7W4VNL2</accession>
<reference evidence="1 2" key="1">
    <citation type="submission" date="2020-08" db="EMBL/GenBank/DDBJ databases">
        <title>The Agave Microbiome: Exploring the role of microbial communities in plant adaptations to desert environments.</title>
        <authorList>
            <person name="Partida-Martinez L.P."/>
        </authorList>
    </citation>
    <scope>NUCLEOTIDE SEQUENCE [LARGE SCALE GENOMIC DNA]</scope>
    <source>
        <strain evidence="1 2">AT3.9</strain>
    </source>
</reference>
<dbReference type="AlphaFoldDB" id="A0A7W4VNL2"/>
<sequence length="48" mass="5394">MALCNAYQRGFSVGVPFLPVSVGSVHLRFMNMNESPCKIRVFLFVLAF</sequence>
<comment type="caution">
    <text evidence="1">The sequence shown here is derived from an EMBL/GenBank/DDBJ whole genome shotgun (WGS) entry which is preliminary data.</text>
</comment>
<protein>
    <submittedName>
        <fullName evidence="1">Uncharacterized protein</fullName>
    </submittedName>
</protein>
<proteinExistence type="predicted"/>
<evidence type="ECO:0000313" key="2">
    <source>
        <dbReference type="Proteomes" id="UP000532010"/>
    </source>
</evidence>
<organism evidence="1 2">
    <name type="scientific">Microvirga lupini</name>
    <dbReference type="NCBI Taxonomy" id="420324"/>
    <lineage>
        <taxon>Bacteria</taxon>
        <taxon>Pseudomonadati</taxon>
        <taxon>Pseudomonadota</taxon>
        <taxon>Alphaproteobacteria</taxon>
        <taxon>Hyphomicrobiales</taxon>
        <taxon>Methylobacteriaceae</taxon>
        <taxon>Microvirga</taxon>
    </lineage>
</organism>
<evidence type="ECO:0000313" key="1">
    <source>
        <dbReference type="EMBL" id="MBB3020443.1"/>
    </source>
</evidence>